<evidence type="ECO:0000256" key="1">
    <source>
        <dbReference type="SAM" id="Phobius"/>
    </source>
</evidence>
<dbReference type="RefSeq" id="WP_187763700.1">
    <property type="nucleotide sequence ID" value="NZ_CP061038.1"/>
</dbReference>
<dbReference type="InterPro" id="IPR007047">
    <property type="entry name" value="Flp_Fap"/>
</dbReference>
<gene>
    <name evidence="2" type="ORF">H3Z74_09910</name>
</gene>
<proteinExistence type="predicted"/>
<dbReference type="Proteomes" id="UP000516148">
    <property type="component" value="Chromosome"/>
</dbReference>
<evidence type="ECO:0000313" key="2">
    <source>
        <dbReference type="EMBL" id="QNQ11419.1"/>
    </source>
</evidence>
<dbReference type="KEGG" id="spap:H3Z74_09910"/>
<keyword evidence="3" id="KW-1185">Reference proteome</keyword>
<feature type="transmembrane region" description="Helical" evidence="1">
    <location>
        <begin position="21"/>
        <end position="40"/>
    </location>
</feature>
<organism evidence="2 3">
    <name type="scientific">Sphingomonas alpina</name>
    <dbReference type="NCBI Taxonomy" id="653931"/>
    <lineage>
        <taxon>Bacteria</taxon>
        <taxon>Pseudomonadati</taxon>
        <taxon>Pseudomonadota</taxon>
        <taxon>Alphaproteobacteria</taxon>
        <taxon>Sphingomonadales</taxon>
        <taxon>Sphingomonadaceae</taxon>
        <taxon>Sphingomonas</taxon>
    </lineage>
</organism>
<keyword evidence="1" id="KW-0812">Transmembrane</keyword>
<dbReference type="AlphaFoldDB" id="A0A7H0LP16"/>
<sequence length="60" mass="6370">MIMSAIKRLAGNRKGGTAIEYGLIAALVVITMIAAFVEVANTTTGMWGNVNNKMENARAN</sequence>
<reference evidence="2 3" key="1">
    <citation type="submission" date="2020-09" db="EMBL/GenBank/DDBJ databases">
        <title>Sphingomonas sp., a new species isolated from pork steak.</title>
        <authorList>
            <person name="Heidler von Heilborn D."/>
        </authorList>
    </citation>
    <scope>NUCLEOTIDE SEQUENCE [LARGE SCALE GENOMIC DNA]</scope>
    <source>
        <strain evidence="3">S8-3T</strain>
    </source>
</reference>
<name>A0A7H0LP16_9SPHN</name>
<protein>
    <submittedName>
        <fullName evidence="2">Flp family type IVb pilin</fullName>
    </submittedName>
</protein>
<accession>A0A7H0LP16</accession>
<keyword evidence="1" id="KW-0472">Membrane</keyword>
<dbReference type="EMBL" id="CP061038">
    <property type="protein sequence ID" value="QNQ11419.1"/>
    <property type="molecule type" value="Genomic_DNA"/>
</dbReference>
<dbReference type="Pfam" id="PF04964">
    <property type="entry name" value="Flp_Fap"/>
    <property type="match status" value="1"/>
</dbReference>
<evidence type="ECO:0000313" key="3">
    <source>
        <dbReference type="Proteomes" id="UP000516148"/>
    </source>
</evidence>
<keyword evidence="1" id="KW-1133">Transmembrane helix</keyword>